<evidence type="ECO:0000313" key="8">
    <source>
        <dbReference type="Proteomes" id="UP000236725"/>
    </source>
</evidence>
<dbReference type="RefSeq" id="WP_234999281.1">
    <property type="nucleotide sequence ID" value="NZ_FNVS01000003.1"/>
</dbReference>
<dbReference type="Proteomes" id="UP000236725">
    <property type="component" value="Unassembled WGS sequence"/>
</dbReference>
<feature type="signal peptide" evidence="5">
    <location>
        <begin position="1"/>
        <end position="18"/>
    </location>
</feature>
<comment type="caution">
    <text evidence="7">The sequence shown here is derived from an EMBL/GenBank/DDBJ whole genome shotgun (WGS) entry which is preliminary data.</text>
</comment>
<feature type="domain" description="Glycosyl hydrolase family 30 TIM-barrel" evidence="6">
    <location>
        <begin position="67"/>
        <end position="180"/>
    </location>
</feature>
<keyword evidence="8" id="KW-1185">Reference proteome</keyword>
<keyword evidence="3 4" id="KW-0378">Hydrolase</keyword>
<evidence type="ECO:0000259" key="6">
    <source>
        <dbReference type="Pfam" id="PF02055"/>
    </source>
</evidence>
<evidence type="ECO:0000256" key="4">
    <source>
        <dbReference type="RuleBase" id="RU361188"/>
    </source>
</evidence>
<accession>A0A8G2BUR1</accession>
<comment type="similarity">
    <text evidence="1 4">Belongs to the glycosyl hydrolase 30 family.</text>
</comment>
<dbReference type="PROSITE" id="PS51257">
    <property type="entry name" value="PROKAR_LIPOPROTEIN"/>
    <property type="match status" value="1"/>
</dbReference>
<proteinExistence type="inferred from homology"/>
<gene>
    <name evidence="7" type="ORF">SAMN05444001_10398</name>
</gene>
<organism evidence="7 8">
    <name type="scientific">Parabacteroides chinchillae</name>
    <dbReference type="NCBI Taxonomy" id="871327"/>
    <lineage>
        <taxon>Bacteria</taxon>
        <taxon>Pseudomonadati</taxon>
        <taxon>Bacteroidota</taxon>
        <taxon>Bacteroidia</taxon>
        <taxon>Bacteroidales</taxon>
        <taxon>Tannerellaceae</taxon>
        <taxon>Parabacteroides</taxon>
    </lineage>
</organism>
<dbReference type="Pfam" id="PF02055">
    <property type="entry name" value="Glyco_hydro_30"/>
    <property type="match status" value="1"/>
</dbReference>
<keyword evidence="4" id="KW-0326">Glycosidase</keyword>
<dbReference type="GO" id="GO:0006680">
    <property type="term" value="P:glucosylceramide catabolic process"/>
    <property type="evidence" value="ECO:0007669"/>
    <property type="project" value="TreeGrafter"/>
</dbReference>
<evidence type="ECO:0000256" key="1">
    <source>
        <dbReference type="ARBA" id="ARBA00005382"/>
    </source>
</evidence>
<name>A0A8G2BUR1_9BACT</name>
<evidence type="ECO:0000256" key="3">
    <source>
        <dbReference type="ARBA" id="ARBA00022801"/>
    </source>
</evidence>
<keyword evidence="2 5" id="KW-0732">Signal</keyword>
<evidence type="ECO:0000256" key="5">
    <source>
        <dbReference type="SAM" id="SignalP"/>
    </source>
</evidence>
<feature type="chain" id="PRO_5034686774" evidence="5">
    <location>
        <begin position="19"/>
        <end position="237"/>
    </location>
</feature>
<reference evidence="7 8" key="1">
    <citation type="submission" date="2016-10" db="EMBL/GenBank/DDBJ databases">
        <authorList>
            <person name="Varghese N."/>
            <person name="Submissions S."/>
        </authorList>
    </citation>
    <scope>NUCLEOTIDE SEQUENCE [LARGE SCALE GENOMIC DNA]</scope>
    <source>
        <strain evidence="7 8">DSM 29073</strain>
    </source>
</reference>
<dbReference type="EMBL" id="FNVS01000003">
    <property type="protein sequence ID" value="SEF60468.1"/>
    <property type="molecule type" value="Genomic_DNA"/>
</dbReference>
<protein>
    <submittedName>
        <fullName evidence="7">Glucosylceramidase</fullName>
    </submittedName>
</protein>
<dbReference type="GO" id="GO:0016020">
    <property type="term" value="C:membrane"/>
    <property type="evidence" value="ECO:0007669"/>
    <property type="project" value="GOC"/>
</dbReference>
<dbReference type="GO" id="GO:0004348">
    <property type="term" value="F:glucosylceramidase activity"/>
    <property type="evidence" value="ECO:0007669"/>
    <property type="project" value="InterPro"/>
</dbReference>
<dbReference type="InterPro" id="IPR033453">
    <property type="entry name" value="Glyco_hydro_30_TIM-barrel"/>
</dbReference>
<dbReference type="PANTHER" id="PTHR11069:SF23">
    <property type="entry name" value="LYSOSOMAL ACID GLUCOSYLCERAMIDASE"/>
    <property type="match status" value="1"/>
</dbReference>
<dbReference type="SUPFAM" id="SSF51445">
    <property type="entry name" value="(Trans)glycosidases"/>
    <property type="match status" value="1"/>
</dbReference>
<dbReference type="InterPro" id="IPR001139">
    <property type="entry name" value="Glyco_hydro_30"/>
</dbReference>
<dbReference type="InterPro" id="IPR017853">
    <property type="entry name" value="GH"/>
</dbReference>
<dbReference type="Gene3D" id="3.20.20.80">
    <property type="entry name" value="Glycosidases"/>
    <property type="match status" value="1"/>
</dbReference>
<sequence>MKSLYLYSFAGALFSLFASCTFQPRAEWVTTTDSIPWVKQPDILSASLDTIPNIDVTVCVDEPQQQIDGFGACFNELGWLSLNKLSPNEREDIMQELFFPDEGANFTICRMPVGANDFSRDWYSYNETDGDFAMEQFTVANDLQTLIPFIRNAQKYQPELRLWASPWCPPSWMKYNKHYASAYTGENYDEKYRNGLPLDKVGREGTDMFIQDSLYLRAYALYQPVLQAHSISTLLID</sequence>
<dbReference type="AlphaFoldDB" id="A0A8G2BUR1"/>
<evidence type="ECO:0000313" key="7">
    <source>
        <dbReference type="EMBL" id="SEF60468.1"/>
    </source>
</evidence>
<evidence type="ECO:0000256" key="2">
    <source>
        <dbReference type="ARBA" id="ARBA00022729"/>
    </source>
</evidence>
<dbReference type="PRINTS" id="PR00843">
    <property type="entry name" value="GLHYDRLASE30"/>
</dbReference>
<dbReference type="PANTHER" id="PTHR11069">
    <property type="entry name" value="GLUCOSYLCERAMIDASE"/>
    <property type="match status" value="1"/>
</dbReference>